<sequence>MAANKKARTNPPYELLYWPGIPGRGEFIRLAFEAAGVSYKDPANEEKDEQSPIALTSHNLVLPKVIAVAESLFCPNPPYVSRDYSRLEHKLTPTGVKAVTSLIDSSSTGTDGNPPPFAPPALRIPSEGPSGKPLLLYQTPSILSYLGPKLDLAGTNEAEAQWILSHTLTALDLNNEAHDTHHPIAVAKYYEDQKEESLKKATDFREARIPKFLGFFERVLKGNGDQGKGKYLVGSKLSYADTTLWQVLSGLLFAFPKEMEARKREFELLFGTFFESVKEESGIKEYLASDRRKPFSMGVFRHYPELDRQ</sequence>
<dbReference type="PANTHER" id="PTHR11571">
    <property type="entry name" value="GLUTATHIONE S-TRANSFERASE"/>
    <property type="match status" value="1"/>
</dbReference>
<dbReference type="PROSITE" id="PS50404">
    <property type="entry name" value="GST_NTER"/>
    <property type="match status" value="1"/>
</dbReference>
<feature type="domain" description="GST C-terminal" evidence="2">
    <location>
        <begin position="155"/>
        <end position="295"/>
    </location>
</feature>
<evidence type="ECO:0000259" key="2">
    <source>
        <dbReference type="PROSITE" id="PS50405"/>
    </source>
</evidence>
<comment type="caution">
    <text evidence="3">The sequence shown here is derived from an EMBL/GenBank/DDBJ whole genome shotgun (WGS) entry which is preliminary data.</text>
</comment>
<dbReference type="Gene3D" id="3.40.30.10">
    <property type="entry name" value="Glutaredoxin"/>
    <property type="match status" value="1"/>
</dbReference>
<evidence type="ECO:0000259" key="1">
    <source>
        <dbReference type="PROSITE" id="PS50404"/>
    </source>
</evidence>
<dbReference type="PROSITE" id="PS50405">
    <property type="entry name" value="GST_CTER"/>
    <property type="match status" value="1"/>
</dbReference>
<reference evidence="3 4" key="1">
    <citation type="submission" date="2024-02" db="EMBL/GenBank/DDBJ databases">
        <title>De novo assembly and annotation of 12 fungi associated with fruit tree decline syndrome in Ontario, Canada.</title>
        <authorList>
            <person name="Sulman M."/>
            <person name="Ellouze W."/>
            <person name="Ilyukhin E."/>
        </authorList>
    </citation>
    <scope>NUCLEOTIDE SEQUENCE [LARGE SCALE GENOMIC DNA]</scope>
    <source>
        <strain evidence="3 4">M97-236</strain>
    </source>
</reference>
<protein>
    <recommendedName>
        <fullName evidence="5">Glutathione S-transferase</fullName>
    </recommendedName>
</protein>
<dbReference type="SUPFAM" id="SSF47616">
    <property type="entry name" value="GST C-terminal domain-like"/>
    <property type="match status" value="1"/>
</dbReference>
<feature type="domain" description="GST N-terminal" evidence="1">
    <location>
        <begin position="12"/>
        <end position="154"/>
    </location>
</feature>
<keyword evidence="4" id="KW-1185">Reference proteome</keyword>
<dbReference type="SUPFAM" id="SSF52833">
    <property type="entry name" value="Thioredoxin-like"/>
    <property type="match status" value="1"/>
</dbReference>
<dbReference type="CDD" id="cd03192">
    <property type="entry name" value="GST_C_Sigma_like"/>
    <property type="match status" value="1"/>
</dbReference>
<organism evidence="3 4">
    <name type="scientific">Nothophoma quercina</name>
    <dbReference type="NCBI Taxonomy" id="749835"/>
    <lineage>
        <taxon>Eukaryota</taxon>
        <taxon>Fungi</taxon>
        <taxon>Dikarya</taxon>
        <taxon>Ascomycota</taxon>
        <taxon>Pezizomycotina</taxon>
        <taxon>Dothideomycetes</taxon>
        <taxon>Pleosporomycetidae</taxon>
        <taxon>Pleosporales</taxon>
        <taxon>Pleosporineae</taxon>
        <taxon>Didymellaceae</taxon>
        <taxon>Nothophoma</taxon>
    </lineage>
</organism>
<dbReference type="Pfam" id="PF14497">
    <property type="entry name" value="GST_C_3"/>
    <property type="match status" value="1"/>
</dbReference>
<dbReference type="PANTHER" id="PTHR11571:SF263">
    <property type="entry name" value="GLUTATHIONE S-TRANSFERASE"/>
    <property type="match status" value="1"/>
</dbReference>
<dbReference type="InterPro" id="IPR036249">
    <property type="entry name" value="Thioredoxin-like_sf"/>
</dbReference>
<evidence type="ECO:0000313" key="3">
    <source>
        <dbReference type="EMBL" id="KAL1607253.1"/>
    </source>
</evidence>
<name>A0ABR3RS50_9PLEO</name>
<gene>
    <name evidence="3" type="ORF">SLS59_002216</name>
</gene>
<dbReference type="InterPro" id="IPR050213">
    <property type="entry name" value="GST_superfamily"/>
</dbReference>
<evidence type="ECO:0008006" key="5">
    <source>
        <dbReference type="Google" id="ProtNLM"/>
    </source>
</evidence>
<evidence type="ECO:0000313" key="4">
    <source>
        <dbReference type="Proteomes" id="UP001521222"/>
    </source>
</evidence>
<dbReference type="InterPro" id="IPR036282">
    <property type="entry name" value="Glutathione-S-Trfase_C_sf"/>
</dbReference>
<accession>A0ABR3RS50</accession>
<proteinExistence type="predicted"/>
<dbReference type="InterPro" id="IPR004046">
    <property type="entry name" value="GST_C"/>
</dbReference>
<dbReference type="Gene3D" id="1.20.1050.10">
    <property type="match status" value="1"/>
</dbReference>
<dbReference type="EMBL" id="JAKIXB020000006">
    <property type="protein sequence ID" value="KAL1607253.1"/>
    <property type="molecule type" value="Genomic_DNA"/>
</dbReference>
<dbReference type="InterPro" id="IPR004045">
    <property type="entry name" value="Glutathione_S-Trfase_N"/>
</dbReference>
<dbReference type="InterPro" id="IPR010987">
    <property type="entry name" value="Glutathione-S-Trfase_C-like"/>
</dbReference>
<dbReference type="Proteomes" id="UP001521222">
    <property type="component" value="Unassembled WGS sequence"/>
</dbReference>